<keyword evidence="4" id="KW-1185">Reference proteome</keyword>
<dbReference type="STRING" id="1208321.D104_00635"/>
<keyword evidence="1" id="KW-0663">Pyridoxal phosphate</keyword>
<proteinExistence type="predicted"/>
<sequence length="552" mass="61649">MTTAIKNHIQNQTNKEALFARIRHAVIGHNAQIQTPFGRRTLTYADYTASGRSLDFIEDALRDQVLPLYANTHTEANATGQQTTAFREQARQQIRDAVNATVDDLVLFCGSGATSAINTLISQLGLRQLTLTEKQNVCVFIGPYEHHSNELPWRELDIEVVRIPEAKDGGVCLTSLEEQLKSHQKKQLIGSFSAASNVTGIQCDQDAITTLLHHYQALAFWDFAAAAPYVELNMNPAEAKTLAKDAIFFSTHKFIGGPSTPGILVVKKALIKNDKPSLIGGGTVSFVTPDDHAFLPIGERREEGGTPGIIESIRAGLVFQLKQEVGAKTIESREHELVQLIDKRWKNHLHIERLGHSQAARLSITAFRIKTDFGYLHHGFVTALLNDLFGIQVRGGCSCAGPYGHQLLNIDSVQSERIQQAMKQGEKLVKPGWVRFNLNYFLDDEEANFILDAIDFVAEHGLTILPFYAYDQTSDLWRFQGKSTTPMSLSSLLWRPSTTEYVQKQTDDKNTYLSQANTIIMHCKTGKYTPQTQPFNKAFDDIKYFVLAEDIV</sequence>
<feature type="domain" description="Aminotransferase class V" evidence="2">
    <location>
        <begin position="44"/>
        <end position="405"/>
    </location>
</feature>
<dbReference type="PATRIC" id="fig|1208321.3.peg.126"/>
<dbReference type="InterPro" id="IPR015421">
    <property type="entry name" value="PyrdxlP-dep_Trfase_major"/>
</dbReference>
<protein>
    <submittedName>
        <fullName evidence="3">Aminotransferase</fullName>
    </submittedName>
</protein>
<dbReference type="Proteomes" id="UP000018857">
    <property type="component" value="Unassembled WGS sequence"/>
</dbReference>
<evidence type="ECO:0000256" key="1">
    <source>
        <dbReference type="ARBA" id="ARBA00022898"/>
    </source>
</evidence>
<dbReference type="PANTHER" id="PTHR43686">
    <property type="entry name" value="SULFURTRANSFERASE-RELATED"/>
    <property type="match status" value="1"/>
</dbReference>
<accession>W1RZC9</accession>
<evidence type="ECO:0000313" key="4">
    <source>
        <dbReference type="Proteomes" id="UP000018857"/>
    </source>
</evidence>
<dbReference type="Pfam" id="PF00266">
    <property type="entry name" value="Aminotran_5"/>
    <property type="match status" value="1"/>
</dbReference>
<dbReference type="OrthoDB" id="9804366at2"/>
<reference evidence="3 4" key="1">
    <citation type="journal article" date="2014" name="Genome Announc.">
        <title>Draft Genome Sequence of Marinomonas sp. Strain D104, a Polycyclic Aromatic Hydrocarbon-Degrading Bacterium from the Deep-Sea Sediment of the Arctic Ocean.</title>
        <authorList>
            <person name="Dong C."/>
            <person name="Bai X."/>
            <person name="Lai Q."/>
            <person name="Xie Y."/>
            <person name="Chen X."/>
            <person name="Shao Z."/>
        </authorList>
    </citation>
    <scope>NUCLEOTIDE SEQUENCE [LARGE SCALE GENOMIC DNA]</scope>
    <source>
        <strain evidence="3 4">D104</strain>
    </source>
</reference>
<keyword evidence="3" id="KW-0032">Aminotransferase</keyword>
<dbReference type="EMBL" id="AYOZ01000001">
    <property type="protein sequence ID" value="ETI62292.1"/>
    <property type="molecule type" value="Genomic_DNA"/>
</dbReference>
<dbReference type="InterPro" id="IPR015422">
    <property type="entry name" value="PyrdxlP-dep_Trfase_small"/>
</dbReference>
<dbReference type="InterPro" id="IPR000192">
    <property type="entry name" value="Aminotrans_V_dom"/>
</dbReference>
<dbReference type="RefSeq" id="WP_024022350.1">
    <property type="nucleotide sequence ID" value="NZ_AYOZ01000001.1"/>
</dbReference>
<evidence type="ECO:0000259" key="2">
    <source>
        <dbReference type="Pfam" id="PF00266"/>
    </source>
</evidence>
<dbReference type="Gene3D" id="3.40.640.10">
    <property type="entry name" value="Type I PLP-dependent aspartate aminotransferase-like (Major domain)"/>
    <property type="match status" value="1"/>
</dbReference>
<dbReference type="eggNOG" id="COG0520">
    <property type="taxonomic scope" value="Bacteria"/>
</dbReference>
<comment type="caution">
    <text evidence="3">The sequence shown here is derived from an EMBL/GenBank/DDBJ whole genome shotgun (WGS) entry which is preliminary data.</text>
</comment>
<organism evidence="3 4">
    <name type="scientific">Marinomonas profundimaris</name>
    <dbReference type="NCBI Taxonomy" id="1208321"/>
    <lineage>
        <taxon>Bacteria</taxon>
        <taxon>Pseudomonadati</taxon>
        <taxon>Pseudomonadota</taxon>
        <taxon>Gammaproteobacteria</taxon>
        <taxon>Oceanospirillales</taxon>
        <taxon>Oceanospirillaceae</taxon>
        <taxon>Marinomonas</taxon>
    </lineage>
</organism>
<evidence type="ECO:0000313" key="3">
    <source>
        <dbReference type="EMBL" id="ETI62292.1"/>
    </source>
</evidence>
<gene>
    <name evidence="3" type="ORF">D104_00635</name>
</gene>
<dbReference type="AlphaFoldDB" id="W1RZC9"/>
<dbReference type="InterPro" id="IPR015424">
    <property type="entry name" value="PyrdxlP-dep_Trfase"/>
</dbReference>
<dbReference type="PANTHER" id="PTHR43686:SF1">
    <property type="entry name" value="AMINOTRAN_5 DOMAIN-CONTAINING PROTEIN"/>
    <property type="match status" value="1"/>
</dbReference>
<dbReference type="SUPFAM" id="SSF53383">
    <property type="entry name" value="PLP-dependent transferases"/>
    <property type="match status" value="1"/>
</dbReference>
<name>W1RZC9_9GAMM</name>
<dbReference type="Gene3D" id="3.90.1150.10">
    <property type="entry name" value="Aspartate Aminotransferase, domain 1"/>
    <property type="match status" value="1"/>
</dbReference>
<dbReference type="GO" id="GO:0008483">
    <property type="term" value="F:transaminase activity"/>
    <property type="evidence" value="ECO:0007669"/>
    <property type="project" value="UniProtKB-KW"/>
</dbReference>
<keyword evidence="3" id="KW-0808">Transferase</keyword>